<keyword evidence="3" id="KW-1185">Reference proteome</keyword>
<sequence>MNNYARHSFRKKLLLAAMMMAMSGAVMAITSTPTATVKGHVPSYSGAGVIFSDKNGNGVADIGDTITAAGSGFADPDLDDEAPATYVWYREGTVVSGVTGSTYTLGLADLGKKITVEATPTTDSAITDPYQGTPVAATTGGAI</sequence>
<feature type="non-terminal residue" evidence="2">
    <location>
        <position position="143"/>
    </location>
</feature>
<reference evidence="2" key="1">
    <citation type="submission" date="2021-11" db="EMBL/GenBank/DDBJ databases">
        <title>Citrobacter meridianamericanus sp. nov. isolated from soil.</title>
        <authorList>
            <person name="Furlan J.P.R."/>
            <person name="Stehling E.G."/>
        </authorList>
    </citation>
    <scope>NUCLEOTIDE SEQUENCE</scope>
    <source>
        <strain evidence="2">BR102</strain>
    </source>
</reference>
<gene>
    <name evidence="2" type="ORF">LOD26_25940</name>
</gene>
<accession>A0ABT1BFN8</accession>
<proteinExistence type="predicted"/>
<organism evidence="2 3">
    <name type="scientific">Citrobacter meridianamericanus</name>
    <dbReference type="NCBI Taxonomy" id="2894201"/>
    <lineage>
        <taxon>Bacteria</taxon>
        <taxon>Pseudomonadati</taxon>
        <taxon>Pseudomonadota</taxon>
        <taxon>Gammaproteobacteria</taxon>
        <taxon>Enterobacterales</taxon>
        <taxon>Enterobacteriaceae</taxon>
        <taxon>Citrobacter</taxon>
    </lineage>
</organism>
<name>A0ABT1BFN8_9ENTR</name>
<evidence type="ECO:0000313" key="2">
    <source>
        <dbReference type="EMBL" id="MCO5784696.1"/>
    </source>
</evidence>
<feature type="chain" id="PRO_5047096696" evidence="1">
    <location>
        <begin position="29"/>
        <end position="143"/>
    </location>
</feature>
<protein>
    <submittedName>
        <fullName evidence="2">Invasin family protein</fullName>
    </submittedName>
</protein>
<dbReference type="Proteomes" id="UP001139290">
    <property type="component" value="Unassembled WGS sequence"/>
</dbReference>
<dbReference type="EMBL" id="JAJJVQ010000042">
    <property type="protein sequence ID" value="MCO5784696.1"/>
    <property type="molecule type" value="Genomic_DNA"/>
</dbReference>
<evidence type="ECO:0000313" key="3">
    <source>
        <dbReference type="Proteomes" id="UP001139290"/>
    </source>
</evidence>
<feature type="signal peptide" evidence="1">
    <location>
        <begin position="1"/>
        <end position="28"/>
    </location>
</feature>
<dbReference type="Gene3D" id="2.60.40.2700">
    <property type="match status" value="1"/>
</dbReference>
<evidence type="ECO:0000256" key="1">
    <source>
        <dbReference type="SAM" id="SignalP"/>
    </source>
</evidence>
<keyword evidence="1" id="KW-0732">Signal</keyword>
<comment type="caution">
    <text evidence="2">The sequence shown here is derived from an EMBL/GenBank/DDBJ whole genome shotgun (WGS) entry which is preliminary data.</text>
</comment>